<proteinExistence type="predicted"/>
<evidence type="ECO:0000313" key="1">
    <source>
        <dbReference type="EMBL" id="CDO58562.1"/>
    </source>
</evidence>
<sequence length="377" mass="41437">MTASHSPAQAEIAEPIAAAKPEIRFCNAHDIAKVEAFIDAHWAKGHVLAHDRTLMDWQHKDAVTDRYTYAVAQRPGVDELDAIIGFISTSQYDPALCQHNTIWFTTWMVSPLIKAGGLGMRLLRFVQQNEPHTLVGTVGNNAAVAPVYKALGYTTGILDRYVIANLSLQTFHLLQGHENISKHPKTSDDITIRMLDEADLSTCGIDALIAHTATPKKTPAYLAARYLHHPRYSYQLLGIEQAGTLRALAVTRLCEAPAADNKTATALRVVDWFGSDNAIGITGEALSAYLTQTGAEYADLYVHGIAADAFKQSSWHKVEPDGPLVVPNYFEPFAASNTDIRFAIRHQDKQTPALRLFKADADQDRPNTLPQQENSAS</sequence>
<keyword evidence="2" id="KW-1185">Reference proteome</keyword>
<dbReference type="STRING" id="1458461.BN1012_Phect348"/>
<dbReference type="Gene3D" id="3.40.630.30">
    <property type="match status" value="1"/>
</dbReference>
<dbReference type="OrthoDB" id="5570877at2"/>
<organism evidence="1 2">
    <name type="scientific">Candidatus Phaeomarinibacter ectocarpi</name>
    <dbReference type="NCBI Taxonomy" id="1458461"/>
    <lineage>
        <taxon>Bacteria</taxon>
        <taxon>Pseudomonadati</taxon>
        <taxon>Pseudomonadota</taxon>
        <taxon>Alphaproteobacteria</taxon>
        <taxon>Hyphomicrobiales</taxon>
        <taxon>Parvibaculaceae</taxon>
        <taxon>Candidatus Phaeomarinibacter</taxon>
    </lineage>
</organism>
<dbReference type="RefSeq" id="WP_043949479.1">
    <property type="nucleotide sequence ID" value="NZ_HG966617.1"/>
</dbReference>
<dbReference type="SUPFAM" id="SSF55729">
    <property type="entry name" value="Acyl-CoA N-acyltransferases (Nat)"/>
    <property type="match status" value="1"/>
</dbReference>
<gene>
    <name evidence="1" type="ORF">BN1012_Phect348</name>
</gene>
<protein>
    <recommendedName>
        <fullName evidence="3">N-acetyltransferase domain-containing protein</fullName>
    </recommendedName>
</protein>
<reference evidence="1 2" key="1">
    <citation type="journal article" date="2014" name="Front. Genet.">
        <title>Genome and metabolic network of "Candidatus Phaeomarinobacter ectocarpi" Ec32, a new candidate genus of Alphaproteobacteria frequently associated with brown algae.</title>
        <authorList>
            <person name="Dittami S.M."/>
            <person name="Barbeyron T."/>
            <person name="Boyen C."/>
            <person name="Cambefort J."/>
            <person name="Collet G."/>
            <person name="Delage L."/>
            <person name="Gobet A."/>
            <person name="Groisillier A."/>
            <person name="Leblanc C."/>
            <person name="Michel G."/>
            <person name="Scornet D."/>
            <person name="Siegel A."/>
            <person name="Tapia J.E."/>
            <person name="Tonon T."/>
        </authorList>
    </citation>
    <scope>NUCLEOTIDE SEQUENCE [LARGE SCALE GENOMIC DNA]</scope>
    <source>
        <strain evidence="1 2">Ec32</strain>
    </source>
</reference>
<dbReference type="PATRIC" id="fig|1458461.3.peg.347"/>
<evidence type="ECO:0008006" key="3">
    <source>
        <dbReference type="Google" id="ProtNLM"/>
    </source>
</evidence>
<dbReference type="HOGENOM" id="CLU_047383_0_0_5"/>
<dbReference type="KEGG" id="pect:BN1012_Phect348"/>
<dbReference type="EMBL" id="HG966617">
    <property type="protein sequence ID" value="CDO58562.1"/>
    <property type="molecule type" value="Genomic_DNA"/>
</dbReference>
<dbReference type="Proteomes" id="UP000032160">
    <property type="component" value="Chromosome I"/>
</dbReference>
<accession>X5MBV4</accession>
<dbReference type="AlphaFoldDB" id="X5MBV4"/>
<evidence type="ECO:0000313" key="2">
    <source>
        <dbReference type="Proteomes" id="UP000032160"/>
    </source>
</evidence>
<dbReference type="InterPro" id="IPR016181">
    <property type="entry name" value="Acyl_CoA_acyltransferase"/>
</dbReference>
<name>X5MBV4_9HYPH</name>